<dbReference type="EMBL" id="BGZK01000154">
    <property type="protein sequence ID" value="GBP23826.1"/>
    <property type="molecule type" value="Genomic_DNA"/>
</dbReference>
<name>A0A4C1UD06_EUMVA</name>
<proteinExistence type="predicted"/>
<reference evidence="2 3" key="1">
    <citation type="journal article" date="2019" name="Commun. Biol.">
        <title>The bagworm genome reveals a unique fibroin gene that provides high tensile strength.</title>
        <authorList>
            <person name="Kono N."/>
            <person name="Nakamura H."/>
            <person name="Ohtoshi R."/>
            <person name="Tomita M."/>
            <person name="Numata K."/>
            <person name="Arakawa K."/>
        </authorList>
    </citation>
    <scope>NUCLEOTIDE SEQUENCE [LARGE SCALE GENOMIC DNA]</scope>
</reference>
<keyword evidence="3" id="KW-1185">Reference proteome</keyword>
<dbReference type="Proteomes" id="UP000299102">
    <property type="component" value="Unassembled WGS sequence"/>
</dbReference>
<feature type="region of interest" description="Disordered" evidence="1">
    <location>
        <begin position="143"/>
        <end position="165"/>
    </location>
</feature>
<gene>
    <name evidence="2" type="ORF">EVAR_86201_1</name>
</gene>
<organism evidence="2 3">
    <name type="scientific">Eumeta variegata</name>
    <name type="common">Bagworm moth</name>
    <name type="synonym">Eumeta japonica</name>
    <dbReference type="NCBI Taxonomy" id="151549"/>
    <lineage>
        <taxon>Eukaryota</taxon>
        <taxon>Metazoa</taxon>
        <taxon>Ecdysozoa</taxon>
        <taxon>Arthropoda</taxon>
        <taxon>Hexapoda</taxon>
        <taxon>Insecta</taxon>
        <taxon>Pterygota</taxon>
        <taxon>Neoptera</taxon>
        <taxon>Endopterygota</taxon>
        <taxon>Lepidoptera</taxon>
        <taxon>Glossata</taxon>
        <taxon>Ditrysia</taxon>
        <taxon>Tineoidea</taxon>
        <taxon>Psychidae</taxon>
        <taxon>Oiketicinae</taxon>
        <taxon>Eumeta</taxon>
    </lineage>
</organism>
<comment type="caution">
    <text evidence="2">The sequence shown here is derived from an EMBL/GenBank/DDBJ whole genome shotgun (WGS) entry which is preliminary data.</text>
</comment>
<protein>
    <submittedName>
        <fullName evidence="2">Uncharacterized protein</fullName>
    </submittedName>
</protein>
<evidence type="ECO:0000256" key="1">
    <source>
        <dbReference type="SAM" id="MobiDB-lite"/>
    </source>
</evidence>
<dbReference type="AlphaFoldDB" id="A0A4C1UD06"/>
<feature type="compositionally biased region" description="Basic and acidic residues" evidence="1">
    <location>
        <begin position="90"/>
        <end position="104"/>
    </location>
</feature>
<sequence>MCDEPKPTKVANERSAFKRMIASFLNKTGLVATVALENCHTVTEIELLLPTPTKIKIYSDFALYTTSFNIFNAELDKKMAVVCAPTQPEGCDRERDETGTETRAGRAPAGGGGRAFRLLKSCLTDRASKQLCYLVAGAAPAASAAQAHTPPEGPRPPGRPLRVPGEDRQWHFRFFSRRSELYNI</sequence>
<feature type="region of interest" description="Disordered" evidence="1">
    <location>
        <begin position="88"/>
        <end position="111"/>
    </location>
</feature>
<evidence type="ECO:0000313" key="3">
    <source>
        <dbReference type="Proteomes" id="UP000299102"/>
    </source>
</evidence>
<accession>A0A4C1UD06</accession>
<evidence type="ECO:0000313" key="2">
    <source>
        <dbReference type="EMBL" id="GBP23826.1"/>
    </source>
</evidence>